<organism evidence="6 7">
    <name type="scientific">Paramecium primaurelia</name>
    <dbReference type="NCBI Taxonomy" id="5886"/>
    <lineage>
        <taxon>Eukaryota</taxon>
        <taxon>Sar</taxon>
        <taxon>Alveolata</taxon>
        <taxon>Ciliophora</taxon>
        <taxon>Intramacronucleata</taxon>
        <taxon>Oligohymenophorea</taxon>
        <taxon>Peniculida</taxon>
        <taxon>Parameciidae</taxon>
        <taxon>Paramecium</taxon>
    </lineage>
</organism>
<keyword evidence="2" id="KW-0143">Chaperone</keyword>
<dbReference type="OMA" id="IMAVMAP"/>
<dbReference type="FunFam" id="2.30.33.40:FF:000001">
    <property type="entry name" value="10 kDa chaperonin"/>
    <property type="match status" value="1"/>
</dbReference>
<evidence type="ECO:0000313" key="6">
    <source>
        <dbReference type="EMBL" id="CAD8077876.1"/>
    </source>
</evidence>
<comment type="similarity">
    <text evidence="1">Belongs to the GroES chaperonin family.</text>
</comment>
<protein>
    <recommendedName>
        <fullName evidence="4">20 kDa chaperonin, chloroplastic</fullName>
    </recommendedName>
    <alternativeName>
        <fullName evidence="3">Chaperonin 10</fullName>
    </alternativeName>
    <alternativeName>
        <fullName evidence="5">Protein Cpn21</fullName>
    </alternativeName>
</protein>
<proteinExistence type="inferred from homology"/>
<comment type="caution">
    <text evidence="6">The sequence shown here is derived from an EMBL/GenBank/DDBJ whole genome shotgun (WGS) entry which is preliminary data.</text>
</comment>
<dbReference type="GO" id="GO:0051082">
    <property type="term" value="F:unfolded protein binding"/>
    <property type="evidence" value="ECO:0007669"/>
    <property type="project" value="TreeGrafter"/>
</dbReference>
<accession>A0A8S1MLX8</accession>
<evidence type="ECO:0000256" key="1">
    <source>
        <dbReference type="ARBA" id="ARBA00006975"/>
    </source>
</evidence>
<dbReference type="CDD" id="cd00320">
    <property type="entry name" value="cpn10"/>
    <property type="match status" value="1"/>
</dbReference>
<dbReference type="InterPro" id="IPR018369">
    <property type="entry name" value="Chaprnonin_Cpn10_CS"/>
</dbReference>
<evidence type="ECO:0000256" key="5">
    <source>
        <dbReference type="ARBA" id="ARBA00079398"/>
    </source>
</evidence>
<gene>
    <name evidence="6" type="ORF">PPRIM_AZ9-3.1.T0590049</name>
</gene>
<dbReference type="AlphaFoldDB" id="A0A8S1MLX8"/>
<dbReference type="GO" id="GO:0044183">
    <property type="term" value="F:protein folding chaperone"/>
    <property type="evidence" value="ECO:0007669"/>
    <property type="project" value="InterPro"/>
</dbReference>
<name>A0A8S1MLX8_PARPR</name>
<evidence type="ECO:0000256" key="3">
    <source>
        <dbReference type="ARBA" id="ARBA00031971"/>
    </source>
</evidence>
<dbReference type="PANTHER" id="PTHR10772">
    <property type="entry name" value="10 KDA HEAT SHOCK PROTEIN"/>
    <property type="match status" value="1"/>
</dbReference>
<evidence type="ECO:0000256" key="4">
    <source>
        <dbReference type="ARBA" id="ARBA00073031"/>
    </source>
</evidence>
<dbReference type="GO" id="GO:0046872">
    <property type="term" value="F:metal ion binding"/>
    <property type="evidence" value="ECO:0007669"/>
    <property type="project" value="TreeGrafter"/>
</dbReference>
<dbReference type="Proteomes" id="UP000688137">
    <property type="component" value="Unassembled WGS sequence"/>
</dbReference>
<dbReference type="SMART" id="SM00883">
    <property type="entry name" value="Cpn10"/>
    <property type="match status" value="1"/>
</dbReference>
<evidence type="ECO:0000256" key="2">
    <source>
        <dbReference type="ARBA" id="ARBA00023186"/>
    </source>
</evidence>
<evidence type="ECO:0000313" key="7">
    <source>
        <dbReference type="Proteomes" id="UP000688137"/>
    </source>
</evidence>
<dbReference type="EMBL" id="CAJJDM010000060">
    <property type="protein sequence ID" value="CAD8077876.1"/>
    <property type="molecule type" value="Genomic_DNA"/>
</dbReference>
<dbReference type="PROSITE" id="PS00681">
    <property type="entry name" value="CHAPERONINS_CPN10"/>
    <property type="match status" value="1"/>
</dbReference>
<dbReference type="GO" id="GO:0051087">
    <property type="term" value="F:protein-folding chaperone binding"/>
    <property type="evidence" value="ECO:0007669"/>
    <property type="project" value="TreeGrafter"/>
</dbReference>
<reference evidence="6" key="1">
    <citation type="submission" date="2021-01" db="EMBL/GenBank/DDBJ databases">
        <authorList>
            <consortium name="Genoscope - CEA"/>
            <person name="William W."/>
        </authorList>
    </citation>
    <scope>NUCLEOTIDE SEQUENCE</scope>
</reference>
<dbReference type="Pfam" id="PF00166">
    <property type="entry name" value="Cpn10"/>
    <property type="match status" value="1"/>
</dbReference>
<dbReference type="PANTHER" id="PTHR10772:SF0">
    <property type="entry name" value="10 KDA HEAT SHOCK PROTEIN, MITOCHONDRIAL"/>
    <property type="match status" value="1"/>
</dbReference>
<keyword evidence="7" id="KW-1185">Reference proteome</keyword>
<sequence length="99" mass="10975">MQQFKRLVPLMNRVLIKKLEVPNKTQSGILLNTGDTKNPAGVVIEAGEGYYDHKGDFVKICVKIGDTVLLPEFGGQKVNVSGQELLIFRDTDFLGILSR</sequence>
<dbReference type="GO" id="GO:0005524">
    <property type="term" value="F:ATP binding"/>
    <property type="evidence" value="ECO:0007669"/>
    <property type="project" value="InterPro"/>
</dbReference>
<dbReference type="GO" id="GO:0005739">
    <property type="term" value="C:mitochondrion"/>
    <property type="evidence" value="ECO:0007669"/>
    <property type="project" value="TreeGrafter"/>
</dbReference>
<dbReference type="InterPro" id="IPR020818">
    <property type="entry name" value="Chaperonin_GroES"/>
</dbReference>